<dbReference type="Pfam" id="PF13432">
    <property type="entry name" value="TPR_16"/>
    <property type="match status" value="1"/>
</dbReference>
<feature type="domain" description="LapB rubredoxin metal binding" evidence="5">
    <location>
        <begin position="368"/>
        <end position="393"/>
    </location>
</feature>
<dbReference type="Proteomes" id="UP000184123">
    <property type="component" value="Unassembled WGS sequence"/>
</dbReference>
<feature type="binding site" evidence="4">
    <location>
        <position position="387"/>
    </location>
    <ligand>
        <name>Fe cation</name>
        <dbReference type="ChEBI" id="CHEBI:24875"/>
    </ligand>
</feature>
<keyword evidence="4" id="KW-1003">Cell membrane</keyword>
<proteinExistence type="inferred from homology"/>
<dbReference type="AlphaFoldDB" id="A0A1M7LX14"/>
<dbReference type="EMBL" id="BJXU01000170">
    <property type="protein sequence ID" value="GEN25857.1"/>
    <property type="molecule type" value="Genomic_DNA"/>
</dbReference>
<keyword evidence="4" id="KW-0408">Iron</keyword>
<dbReference type="SUPFAM" id="SSF48452">
    <property type="entry name" value="TPR-like"/>
    <property type="match status" value="2"/>
</dbReference>
<gene>
    <name evidence="4 6" type="primary">lapB</name>
    <name evidence="6" type="ORF">HCU01_38060</name>
    <name evidence="7" type="ORF">SAMN05660971_03983</name>
</gene>
<feature type="binding site" evidence="4">
    <location>
        <position position="384"/>
    </location>
    <ligand>
        <name>Fe cation</name>
        <dbReference type="ChEBI" id="CHEBI:24875"/>
    </ligand>
</feature>
<dbReference type="InterPro" id="IPR041166">
    <property type="entry name" value="Rubredoxin_2"/>
</dbReference>
<dbReference type="InterPro" id="IPR011990">
    <property type="entry name" value="TPR-like_helical_dom_sf"/>
</dbReference>
<dbReference type="Pfam" id="PF14559">
    <property type="entry name" value="TPR_19"/>
    <property type="match status" value="1"/>
</dbReference>
<keyword evidence="9" id="KW-1185">Reference proteome</keyword>
<evidence type="ECO:0000256" key="3">
    <source>
        <dbReference type="ARBA" id="ARBA00022803"/>
    </source>
</evidence>
<keyword evidence="4" id="KW-0997">Cell inner membrane</keyword>
<dbReference type="GO" id="GO:0046890">
    <property type="term" value="P:regulation of lipid biosynthetic process"/>
    <property type="evidence" value="ECO:0007669"/>
    <property type="project" value="UniProtKB-UniRule"/>
</dbReference>
<dbReference type="HAMAP" id="MF_00994">
    <property type="entry name" value="LPS_assembly_LapB"/>
    <property type="match status" value="1"/>
</dbReference>
<protein>
    <recommendedName>
        <fullName evidence="4">Lipopolysaccharide assembly protein B</fullName>
    </recommendedName>
</protein>
<comment type="function">
    <text evidence="4">Modulates cellular lipopolysaccharide (LPS) levels by regulating LpxC, which is involved in lipid A biosynthesis. May act by modulating the proteolytic activity of FtsH towards LpxC. May also coordinate assembly of proteins involved in LPS synthesis at the plasma membrane.</text>
</comment>
<evidence type="ECO:0000313" key="9">
    <source>
        <dbReference type="Proteomes" id="UP000321726"/>
    </source>
</evidence>
<dbReference type="GO" id="GO:0008653">
    <property type="term" value="P:lipopolysaccharide metabolic process"/>
    <property type="evidence" value="ECO:0007669"/>
    <property type="project" value="InterPro"/>
</dbReference>
<comment type="subcellular location">
    <subcellularLocation>
        <location evidence="4">Cell inner membrane</location>
        <topology evidence="4">Single-pass membrane protein</topology>
        <orientation evidence="4">Cytoplasmic side</orientation>
    </subcellularLocation>
</comment>
<feature type="binding site" evidence="4">
    <location>
        <position position="373"/>
    </location>
    <ligand>
        <name>Fe cation</name>
        <dbReference type="ChEBI" id="CHEBI:24875"/>
    </ligand>
</feature>
<keyword evidence="4" id="KW-0812">Transmembrane</keyword>
<evidence type="ECO:0000259" key="5">
    <source>
        <dbReference type="Pfam" id="PF18073"/>
    </source>
</evidence>
<dbReference type="Pfam" id="PF18073">
    <property type="entry name" value="Zn_ribbon_LapB"/>
    <property type="match status" value="1"/>
</dbReference>
<reference evidence="7 8" key="1">
    <citation type="submission" date="2016-11" db="EMBL/GenBank/DDBJ databases">
        <authorList>
            <person name="Jaros S."/>
            <person name="Januszkiewicz K."/>
            <person name="Wedrychowicz H."/>
        </authorList>
    </citation>
    <scope>NUCLEOTIDE SEQUENCE [LARGE SCALE GENOMIC DNA]</scope>
    <source>
        <strain evidence="7 8">DSM 4740</strain>
    </source>
</reference>
<name>A0A1M7LX14_9GAMM</name>
<dbReference type="PANTHER" id="PTHR45586">
    <property type="entry name" value="TPR REPEAT-CONTAINING PROTEIN PA4667"/>
    <property type="match status" value="1"/>
</dbReference>
<reference evidence="6 9" key="2">
    <citation type="submission" date="2019-07" db="EMBL/GenBank/DDBJ databases">
        <title>Whole genome shotgun sequence of Halomonas cupida NBRC 102219.</title>
        <authorList>
            <person name="Hosoyama A."/>
            <person name="Uohara A."/>
            <person name="Ohji S."/>
            <person name="Ichikawa N."/>
        </authorList>
    </citation>
    <scope>NUCLEOTIDE SEQUENCE [LARGE SCALE GENOMIC DNA]</scope>
    <source>
        <strain evidence="6 9">NBRC 102219</strain>
    </source>
</reference>
<dbReference type="InterPro" id="IPR030865">
    <property type="entry name" value="LapB"/>
</dbReference>
<dbReference type="Pfam" id="PF13176">
    <property type="entry name" value="TPR_7"/>
    <property type="match status" value="1"/>
</dbReference>
<dbReference type="NCBIfam" id="NF008757">
    <property type="entry name" value="PRK11788.1-5"/>
    <property type="match status" value="1"/>
</dbReference>
<comment type="similarity">
    <text evidence="4">Belongs to the LapB family.</text>
</comment>
<evidence type="ECO:0000256" key="1">
    <source>
        <dbReference type="ARBA" id="ARBA00022723"/>
    </source>
</evidence>
<evidence type="ECO:0000256" key="2">
    <source>
        <dbReference type="ARBA" id="ARBA00022737"/>
    </source>
</evidence>
<evidence type="ECO:0000313" key="7">
    <source>
        <dbReference type="EMBL" id="SHM82707.1"/>
    </source>
</evidence>
<keyword evidence="2 4" id="KW-0677">Repeat</keyword>
<dbReference type="Proteomes" id="UP000321726">
    <property type="component" value="Unassembled WGS sequence"/>
</dbReference>
<accession>A0A1M7LX14</accession>
<dbReference type="RefSeq" id="WP_073436959.1">
    <property type="nucleotide sequence ID" value="NZ_BJXU01000170.1"/>
</dbReference>
<keyword evidence="4" id="KW-1133">Transmembrane helix</keyword>
<evidence type="ECO:0000313" key="8">
    <source>
        <dbReference type="Proteomes" id="UP000184123"/>
    </source>
</evidence>
<feature type="topological domain" description="Cytoplasmic" evidence="4">
    <location>
        <begin position="22"/>
        <end position="402"/>
    </location>
</feature>
<feature type="binding site" evidence="4">
    <location>
        <position position="370"/>
    </location>
    <ligand>
        <name>Fe cation</name>
        <dbReference type="ChEBI" id="CHEBI:24875"/>
    </ligand>
</feature>
<dbReference type="PANTHER" id="PTHR45586:SF1">
    <property type="entry name" value="LIPOPOLYSACCHARIDE ASSEMBLY PROTEIN B"/>
    <property type="match status" value="1"/>
</dbReference>
<dbReference type="OrthoDB" id="507476at2"/>
<organism evidence="7 8">
    <name type="scientific">Halomonas cupida</name>
    <dbReference type="NCBI Taxonomy" id="44933"/>
    <lineage>
        <taxon>Bacteria</taxon>
        <taxon>Pseudomonadati</taxon>
        <taxon>Pseudomonadota</taxon>
        <taxon>Gammaproteobacteria</taxon>
        <taxon>Oceanospirillales</taxon>
        <taxon>Halomonadaceae</taxon>
        <taxon>Halomonas</taxon>
    </lineage>
</organism>
<evidence type="ECO:0000313" key="6">
    <source>
        <dbReference type="EMBL" id="GEN25857.1"/>
    </source>
</evidence>
<keyword evidence="3 4" id="KW-0802">TPR repeat</keyword>
<dbReference type="InterPro" id="IPR051012">
    <property type="entry name" value="CellSynth/LPSAsmb/PSIAsmb"/>
</dbReference>
<dbReference type="GO" id="GO:0009898">
    <property type="term" value="C:cytoplasmic side of plasma membrane"/>
    <property type="evidence" value="ECO:0007669"/>
    <property type="project" value="UniProtKB-UniRule"/>
</dbReference>
<dbReference type="GO" id="GO:0005506">
    <property type="term" value="F:iron ion binding"/>
    <property type="evidence" value="ECO:0007669"/>
    <property type="project" value="UniProtKB-UniRule"/>
</dbReference>
<keyword evidence="1 4" id="KW-0479">Metal-binding</keyword>
<sequence length="402" mass="46264">MPDLLLLGLLVAALAIGWGLGRRERRTHHDSPKPSLSRDYFVGLNYLLNDQQDRAIETFIAALEVNSDTIETHVTLGNLFRQRGEADRAVKVHQNLLARPFLNADQGARVQLELSRDFLQLGLLDRAERLLQGLIRDDTNSDIRHQAKRLLADLFEREGEWQEAINVAVPHLVRQHDDLRRAAGHWFCELAEQERKNASLGLARKHLKQALSIDDRCVRANLLYAQLYHDTGQYRQAIKHLERIPLQDRAFIPTMLEPLERNYRLMDDIEGLISHLKRLLDEAPYTSVIVLLAQTLCRHHGDDREAINLVTEQLNREPSLGGVDFLMELYQRGERNNPALEGNASNTIQRLDLLRHHTQTLLQELPRHRCKRCGFSGDHLHWQCPRCRSWGTTRPITGIEGE</sequence>
<dbReference type="EMBL" id="FRCA01000014">
    <property type="protein sequence ID" value="SHM82707.1"/>
    <property type="molecule type" value="Genomic_DNA"/>
</dbReference>
<dbReference type="InterPro" id="IPR019734">
    <property type="entry name" value="TPR_rpt"/>
</dbReference>
<keyword evidence="4" id="KW-0472">Membrane</keyword>
<evidence type="ECO:0000256" key="4">
    <source>
        <dbReference type="HAMAP-Rule" id="MF_00994"/>
    </source>
</evidence>
<dbReference type="STRING" id="44933.SAMN05660971_03983"/>
<dbReference type="Gene3D" id="1.25.40.10">
    <property type="entry name" value="Tetratricopeptide repeat domain"/>
    <property type="match status" value="2"/>
</dbReference>